<dbReference type="InterPro" id="IPR010920">
    <property type="entry name" value="LSM_dom_sf"/>
</dbReference>
<organism evidence="7 8">
    <name type="scientific">Pedosphaera parvula (strain Ellin514)</name>
    <dbReference type="NCBI Taxonomy" id="320771"/>
    <lineage>
        <taxon>Bacteria</taxon>
        <taxon>Pseudomonadati</taxon>
        <taxon>Verrucomicrobiota</taxon>
        <taxon>Pedosphaerae</taxon>
        <taxon>Pedosphaerales</taxon>
        <taxon>Pedosphaeraceae</taxon>
        <taxon>Pedosphaera</taxon>
    </lineage>
</organism>
<dbReference type="InterPro" id="IPR047807">
    <property type="entry name" value="YgdI/YgdR-like_SH3-like"/>
</dbReference>
<dbReference type="InterPro" id="IPR010305">
    <property type="entry name" value="YgdI/YgdR-like"/>
</dbReference>
<dbReference type="Proteomes" id="UP000003688">
    <property type="component" value="Unassembled WGS sequence"/>
</dbReference>
<evidence type="ECO:0000259" key="6">
    <source>
        <dbReference type="Pfam" id="PF06004"/>
    </source>
</evidence>
<gene>
    <name evidence="7" type="ORF">Cflav_PD1077</name>
</gene>
<evidence type="ECO:0000256" key="2">
    <source>
        <dbReference type="ARBA" id="ARBA00022729"/>
    </source>
</evidence>
<dbReference type="RefSeq" id="WP_007417524.1">
    <property type="nucleotide sequence ID" value="NZ_ABOX02000043.1"/>
</dbReference>
<keyword evidence="2" id="KW-0732">Signal</keyword>
<dbReference type="NCBIfam" id="NF033216">
    <property type="entry name" value="lipo_YgdI_YgdR"/>
    <property type="match status" value="1"/>
</dbReference>
<keyword evidence="5" id="KW-0449">Lipoprotein</keyword>
<keyword evidence="8" id="KW-1185">Reference proteome</keyword>
<dbReference type="PROSITE" id="PS51257">
    <property type="entry name" value="PROKAR_LIPOPROTEIN"/>
    <property type="match status" value="1"/>
</dbReference>
<dbReference type="SUPFAM" id="SSF50182">
    <property type="entry name" value="Sm-like ribonucleoproteins"/>
    <property type="match status" value="1"/>
</dbReference>
<dbReference type="EMBL" id="ABOX02000043">
    <property type="protein sequence ID" value="EEF58454.1"/>
    <property type="molecule type" value="Genomic_DNA"/>
</dbReference>
<comment type="caution">
    <text evidence="7">The sequence shown here is derived from an EMBL/GenBank/DDBJ whole genome shotgun (WGS) entry which is preliminary data.</text>
</comment>
<accession>B9XNY8</accession>
<proteinExistence type="predicted"/>
<reference evidence="7 8" key="1">
    <citation type="journal article" date="2011" name="J. Bacteriol.">
        <title>Genome sequence of 'Pedosphaera parvula' Ellin514, an aerobic Verrucomicrobial isolate from pasture soil.</title>
        <authorList>
            <person name="Kant R."/>
            <person name="van Passel M.W."/>
            <person name="Sangwan P."/>
            <person name="Palva A."/>
            <person name="Lucas S."/>
            <person name="Copeland A."/>
            <person name="Lapidus A."/>
            <person name="Glavina Del Rio T."/>
            <person name="Dalin E."/>
            <person name="Tice H."/>
            <person name="Bruce D."/>
            <person name="Goodwin L."/>
            <person name="Pitluck S."/>
            <person name="Chertkov O."/>
            <person name="Larimer F.W."/>
            <person name="Land M.L."/>
            <person name="Hauser L."/>
            <person name="Brettin T.S."/>
            <person name="Detter J.C."/>
            <person name="Han S."/>
            <person name="de Vos W.M."/>
            <person name="Janssen P.H."/>
            <person name="Smidt H."/>
        </authorList>
    </citation>
    <scope>NUCLEOTIDE SEQUENCE [LARGE SCALE GENOMIC DNA]</scope>
    <source>
        <strain evidence="7 8">Ellin514</strain>
    </source>
</reference>
<name>B9XNY8_PEDPL</name>
<dbReference type="AlphaFoldDB" id="B9XNY8"/>
<evidence type="ECO:0000256" key="5">
    <source>
        <dbReference type="ARBA" id="ARBA00023288"/>
    </source>
</evidence>
<protein>
    <recommendedName>
        <fullName evidence="6">Lipoprotein YgdI/YgdR-like SH3-like domain-containing protein</fullName>
    </recommendedName>
</protein>
<evidence type="ECO:0000313" key="8">
    <source>
        <dbReference type="Proteomes" id="UP000003688"/>
    </source>
</evidence>
<dbReference type="Pfam" id="PF06004">
    <property type="entry name" value="DUF903"/>
    <property type="match status" value="1"/>
</dbReference>
<evidence type="ECO:0000256" key="3">
    <source>
        <dbReference type="ARBA" id="ARBA00023136"/>
    </source>
</evidence>
<keyword evidence="4" id="KW-0564">Palmitate</keyword>
<keyword evidence="1" id="KW-1003">Cell membrane</keyword>
<sequence length="85" mass="9239" precursor="true">MKPINILVLLLVLSLLAGCASNYNVILTNGRVYTTSTKPKLDKAKNRYVFKDTSGQPVEVAPVLVREIAPTSMSEASKFTSTPAR</sequence>
<feature type="domain" description="Lipoprotein YgdI/YgdR-like SH3-like" evidence="6">
    <location>
        <begin position="22"/>
        <end position="68"/>
    </location>
</feature>
<keyword evidence="3" id="KW-0472">Membrane</keyword>
<evidence type="ECO:0000256" key="4">
    <source>
        <dbReference type="ARBA" id="ARBA00023139"/>
    </source>
</evidence>
<evidence type="ECO:0000313" key="7">
    <source>
        <dbReference type="EMBL" id="EEF58454.1"/>
    </source>
</evidence>
<dbReference type="Gene3D" id="2.30.30.100">
    <property type="match status" value="1"/>
</dbReference>
<evidence type="ECO:0000256" key="1">
    <source>
        <dbReference type="ARBA" id="ARBA00022475"/>
    </source>
</evidence>